<evidence type="ECO:0000313" key="1">
    <source>
        <dbReference type="EMBL" id="MPC38105.1"/>
    </source>
</evidence>
<sequence length="90" mass="10303">MYHWRQTYLQNTLIAQHSREPCVLWGPRGLQAHGFESCPRSESRLTFISTHPIPPRTSSRGYRLCLRVNCEAESVSLPPASRFAHPASLR</sequence>
<accession>A0A5B7EXB5</accession>
<gene>
    <name evidence="1" type="ORF">E2C01_031607</name>
</gene>
<organism evidence="1 2">
    <name type="scientific">Portunus trituberculatus</name>
    <name type="common">Swimming crab</name>
    <name type="synonym">Neptunus trituberculatus</name>
    <dbReference type="NCBI Taxonomy" id="210409"/>
    <lineage>
        <taxon>Eukaryota</taxon>
        <taxon>Metazoa</taxon>
        <taxon>Ecdysozoa</taxon>
        <taxon>Arthropoda</taxon>
        <taxon>Crustacea</taxon>
        <taxon>Multicrustacea</taxon>
        <taxon>Malacostraca</taxon>
        <taxon>Eumalacostraca</taxon>
        <taxon>Eucarida</taxon>
        <taxon>Decapoda</taxon>
        <taxon>Pleocyemata</taxon>
        <taxon>Brachyura</taxon>
        <taxon>Eubrachyura</taxon>
        <taxon>Portunoidea</taxon>
        <taxon>Portunidae</taxon>
        <taxon>Portuninae</taxon>
        <taxon>Portunus</taxon>
    </lineage>
</organism>
<dbReference type="Proteomes" id="UP000324222">
    <property type="component" value="Unassembled WGS sequence"/>
</dbReference>
<dbReference type="EMBL" id="VSRR010003977">
    <property type="protein sequence ID" value="MPC38105.1"/>
    <property type="molecule type" value="Genomic_DNA"/>
</dbReference>
<name>A0A5B7EXB5_PORTR</name>
<comment type="caution">
    <text evidence="1">The sequence shown here is derived from an EMBL/GenBank/DDBJ whole genome shotgun (WGS) entry which is preliminary data.</text>
</comment>
<proteinExistence type="predicted"/>
<evidence type="ECO:0000313" key="2">
    <source>
        <dbReference type="Proteomes" id="UP000324222"/>
    </source>
</evidence>
<reference evidence="1 2" key="1">
    <citation type="submission" date="2019-05" db="EMBL/GenBank/DDBJ databases">
        <title>Another draft genome of Portunus trituberculatus and its Hox gene families provides insights of decapod evolution.</title>
        <authorList>
            <person name="Jeong J.-H."/>
            <person name="Song I."/>
            <person name="Kim S."/>
            <person name="Choi T."/>
            <person name="Kim D."/>
            <person name="Ryu S."/>
            <person name="Kim W."/>
        </authorList>
    </citation>
    <scope>NUCLEOTIDE SEQUENCE [LARGE SCALE GENOMIC DNA]</scope>
    <source>
        <tissue evidence="1">Muscle</tissue>
    </source>
</reference>
<protein>
    <submittedName>
        <fullName evidence="1">Uncharacterized protein</fullName>
    </submittedName>
</protein>
<dbReference type="AlphaFoldDB" id="A0A5B7EXB5"/>
<keyword evidence="2" id="KW-1185">Reference proteome</keyword>